<reference evidence="7" key="1">
    <citation type="journal article" date="2021" name="PeerJ">
        <title>Extensive microbial diversity within the chicken gut microbiome revealed by metagenomics and culture.</title>
        <authorList>
            <person name="Gilroy R."/>
            <person name="Ravi A."/>
            <person name="Getino M."/>
            <person name="Pursley I."/>
            <person name="Horton D.L."/>
            <person name="Alikhan N.F."/>
            <person name="Baker D."/>
            <person name="Gharbi K."/>
            <person name="Hall N."/>
            <person name="Watson M."/>
            <person name="Adriaenssens E.M."/>
            <person name="Foster-Nyarko E."/>
            <person name="Jarju S."/>
            <person name="Secka A."/>
            <person name="Antonio M."/>
            <person name="Oren A."/>
            <person name="Chaudhuri R.R."/>
            <person name="La Ragione R."/>
            <person name="Hildebrand F."/>
            <person name="Pallen M.J."/>
        </authorList>
    </citation>
    <scope>NUCLEOTIDE SEQUENCE</scope>
    <source>
        <strain evidence="7">6627</strain>
    </source>
</reference>
<protein>
    <submittedName>
        <fullName evidence="7">23S rRNA (Uracil(1939)-C(5))-methyltransferase RlmD</fullName>
        <ecNumber evidence="7">2.1.1.190</ecNumber>
    </submittedName>
</protein>
<keyword evidence="2 4" id="KW-0808">Transferase</keyword>
<feature type="binding site" evidence="4">
    <location>
        <position position="295"/>
    </location>
    <ligand>
        <name>S-adenosyl-L-methionine</name>
        <dbReference type="ChEBI" id="CHEBI:59789"/>
    </ligand>
</feature>
<accession>A0A9D1UXD6</accession>
<dbReference type="InterPro" id="IPR010280">
    <property type="entry name" value="U5_MeTrfase_fam"/>
</dbReference>
<dbReference type="Pfam" id="PF05958">
    <property type="entry name" value="tRNA_U5-meth_tr"/>
    <property type="match status" value="1"/>
</dbReference>
<dbReference type="EC" id="2.1.1.190" evidence="7"/>
<dbReference type="InterPro" id="IPR029063">
    <property type="entry name" value="SAM-dependent_MTases_sf"/>
</dbReference>
<sequence>MSQPLFRLRRDLRMQTPVKKNQHLILTIEDLTYEGMGLAKVDGYPLFIAGALPGEKIEAVVVKTRKNFGYARALKYLTKSPDRVEDNQQQAGITPLGHLKYAAQLNFKRNQIQQLLKKAHLDQIEVEPVLGMDDPYHYRNKAQVPVRKINGRLEVGFYRKGSHHFMSLKHFSIQDKRIDEILQTVLNILNQFNLSAYDEQTGKGLIRHLMVRRGYYSHEAMVVIVTNGESFPHGDKIAEMIMNSQKDVQSVIQNVNNRQTNVILGQKDKVLAGKSTITDELNGLKFEISAHSFYQVNPQQTEKLYQQAIRKAGLTGNETVIDAYCGIGTISLTMAKHAKKVYGVEIVPEAIEDAKRNASLNNLTNVDFEVGNAEEWMAKWSQQGIKPDVIMVDPPRKGLTSSLIESACEMQPKKVVYVSCNPATLVRDIQTFIEHGYYVTQPIQPVDQFPQTPHVESVTVLEKR</sequence>
<reference evidence="7" key="2">
    <citation type="submission" date="2021-04" db="EMBL/GenBank/DDBJ databases">
        <authorList>
            <person name="Gilroy R."/>
        </authorList>
    </citation>
    <scope>NUCLEOTIDE SEQUENCE</scope>
    <source>
        <strain evidence="7">6627</strain>
    </source>
</reference>
<organism evidence="7 8">
    <name type="scientific">Candidatus Ligilactobacillus excrementigallinarum</name>
    <dbReference type="NCBI Taxonomy" id="2838641"/>
    <lineage>
        <taxon>Bacteria</taxon>
        <taxon>Bacillati</taxon>
        <taxon>Bacillota</taxon>
        <taxon>Bacilli</taxon>
        <taxon>Lactobacillales</taxon>
        <taxon>Lactobacillaceae</taxon>
        <taxon>Ligilactobacillus</taxon>
    </lineage>
</organism>
<evidence type="ECO:0000313" key="7">
    <source>
        <dbReference type="EMBL" id="HIX02039.1"/>
    </source>
</evidence>
<dbReference type="NCBIfam" id="TIGR00479">
    <property type="entry name" value="rumA"/>
    <property type="match status" value="1"/>
</dbReference>
<comment type="similarity">
    <text evidence="4">Belongs to the class I-like SAM-binding methyltransferase superfamily. RNA M5U methyltransferase family.</text>
</comment>
<dbReference type="PROSITE" id="PS01231">
    <property type="entry name" value="TRMA_2"/>
    <property type="match status" value="1"/>
</dbReference>
<feature type="active site" evidence="5">
    <location>
        <position position="420"/>
    </location>
</feature>
<keyword evidence="1 4" id="KW-0489">Methyltransferase</keyword>
<dbReference type="InterPro" id="IPR030390">
    <property type="entry name" value="MeTrfase_TrmA_AS"/>
</dbReference>
<dbReference type="PROSITE" id="PS50926">
    <property type="entry name" value="TRAM"/>
    <property type="match status" value="1"/>
</dbReference>
<feature type="binding site" evidence="4">
    <location>
        <position position="393"/>
    </location>
    <ligand>
        <name>S-adenosyl-L-methionine</name>
        <dbReference type="ChEBI" id="CHEBI:59789"/>
    </ligand>
</feature>
<dbReference type="SUPFAM" id="SSF50249">
    <property type="entry name" value="Nucleic acid-binding proteins"/>
    <property type="match status" value="1"/>
</dbReference>
<feature type="binding site" evidence="4">
    <location>
        <position position="345"/>
    </location>
    <ligand>
        <name>S-adenosyl-L-methionine</name>
        <dbReference type="ChEBI" id="CHEBI:59789"/>
    </ligand>
</feature>
<keyword evidence="3 4" id="KW-0949">S-adenosyl-L-methionine</keyword>
<dbReference type="Proteomes" id="UP000823963">
    <property type="component" value="Unassembled WGS sequence"/>
</dbReference>
<feature type="domain" description="TRAM" evidence="6">
    <location>
        <begin position="17"/>
        <end position="75"/>
    </location>
</feature>
<dbReference type="AlphaFoldDB" id="A0A9D1UXD6"/>
<evidence type="ECO:0000313" key="8">
    <source>
        <dbReference type="Proteomes" id="UP000823963"/>
    </source>
</evidence>
<dbReference type="InterPro" id="IPR012340">
    <property type="entry name" value="NA-bd_OB-fold"/>
</dbReference>
<dbReference type="PANTHER" id="PTHR11061">
    <property type="entry name" value="RNA M5U METHYLTRANSFERASE"/>
    <property type="match status" value="1"/>
</dbReference>
<dbReference type="Pfam" id="PF01938">
    <property type="entry name" value="TRAM"/>
    <property type="match status" value="1"/>
</dbReference>
<proteinExistence type="inferred from homology"/>
<name>A0A9D1UXD6_9LACO</name>
<dbReference type="Gene3D" id="2.40.50.1070">
    <property type="match status" value="1"/>
</dbReference>
<evidence type="ECO:0000256" key="4">
    <source>
        <dbReference type="PROSITE-ProRule" id="PRU01024"/>
    </source>
</evidence>
<dbReference type="CDD" id="cd02440">
    <property type="entry name" value="AdoMet_MTases"/>
    <property type="match status" value="1"/>
</dbReference>
<evidence type="ECO:0000259" key="6">
    <source>
        <dbReference type="PROSITE" id="PS50926"/>
    </source>
</evidence>
<evidence type="ECO:0000256" key="1">
    <source>
        <dbReference type="ARBA" id="ARBA00022603"/>
    </source>
</evidence>
<dbReference type="GO" id="GO:0070041">
    <property type="term" value="F:rRNA (uridine-C5-)-methyltransferase activity"/>
    <property type="evidence" value="ECO:0007669"/>
    <property type="project" value="TreeGrafter"/>
</dbReference>
<dbReference type="EMBL" id="DXFP01000040">
    <property type="protein sequence ID" value="HIX02039.1"/>
    <property type="molecule type" value="Genomic_DNA"/>
</dbReference>
<evidence type="ECO:0000256" key="2">
    <source>
        <dbReference type="ARBA" id="ARBA00022679"/>
    </source>
</evidence>
<dbReference type="Gene3D" id="2.40.50.140">
    <property type="entry name" value="Nucleic acid-binding proteins"/>
    <property type="match status" value="1"/>
</dbReference>
<feature type="active site" description="Nucleophile" evidence="4">
    <location>
        <position position="420"/>
    </location>
</feature>
<dbReference type="InterPro" id="IPR030391">
    <property type="entry name" value="MeTrfase_TrmA_CS"/>
</dbReference>
<feature type="binding site" evidence="4">
    <location>
        <position position="324"/>
    </location>
    <ligand>
        <name>S-adenosyl-L-methionine</name>
        <dbReference type="ChEBI" id="CHEBI:59789"/>
    </ligand>
</feature>
<evidence type="ECO:0000256" key="5">
    <source>
        <dbReference type="PROSITE-ProRule" id="PRU10015"/>
    </source>
</evidence>
<dbReference type="PROSITE" id="PS01230">
    <property type="entry name" value="TRMA_1"/>
    <property type="match status" value="1"/>
</dbReference>
<gene>
    <name evidence="7" type="primary">rlmD</name>
    <name evidence="7" type="ORF">H9861_04715</name>
</gene>
<comment type="caution">
    <text evidence="7">The sequence shown here is derived from an EMBL/GenBank/DDBJ whole genome shotgun (WGS) entry which is preliminary data.</text>
</comment>
<evidence type="ECO:0000256" key="3">
    <source>
        <dbReference type="ARBA" id="ARBA00022691"/>
    </source>
</evidence>
<dbReference type="FunFam" id="2.40.50.1070:FF:000003">
    <property type="entry name" value="23S rRNA (Uracil-5-)-methyltransferase RumA"/>
    <property type="match status" value="1"/>
</dbReference>
<dbReference type="GO" id="GO:0070475">
    <property type="term" value="P:rRNA base methylation"/>
    <property type="evidence" value="ECO:0007669"/>
    <property type="project" value="TreeGrafter"/>
</dbReference>
<dbReference type="SUPFAM" id="SSF53335">
    <property type="entry name" value="S-adenosyl-L-methionine-dependent methyltransferases"/>
    <property type="match status" value="1"/>
</dbReference>
<dbReference type="InterPro" id="IPR002792">
    <property type="entry name" value="TRAM_dom"/>
</dbReference>
<dbReference type="PANTHER" id="PTHR11061:SF30">
    <property type="entry name" value="TRNA (URACIL(54)-C(5))-METHYLTRANSFERASE"/>
    <property type="match status" value="1"/>
</dbReference>
<dbReference type="PROSITE" id="PS51687">
    <property type="entry name" value="SAM_MT_RNA_M5U"/>
    <property type="match status" value="1"/>
</dbReference>
<dbReference type="FunFam" id="3.40.50.150:FF:000009">
    <property type="entry name" value="23S rRNA (Uracil(1939)-C(5))-methyltransferase RlmD"/>
    <property type="match status" value="1"/>
</dbReference>
<dbReference type="Gene3D" id="3.40.50.150">
    <property type="entry name" value="Vaccinia Virus protein VP39"/>
    <property type="match status" value="1"/>
</dbReference>